<feature type="transmembrane region" description="Helical" evidence="2">
    <location>
        <begin position="213"/>
        <end position="237"/>
    </location>
</feature>
<evidence type="ECO:0000313" key="4">
    <source>
        <dbReference type="Proteomes" id="UP001594351"/>
    </source>
</evidence>
<feature type="compositionally biased region" description="Pro residues" evidence="1">
    <location>
        <begin position="82"/>
        <end position="95"/>
    </location>
</feature>
<proteinExistence type="predicted"/>
<evidence type="ECO:0008006" key="5">
    <source>
        <dbReference type="Google" id="ProtNLM"/>
    </source>
</evidence>
<keyword evidence="4" id="KW-1185">Reference proteome</keyword>
<keyword evidence="2" id="KW-0812">Transmembrane</keyword>
<feature type="transmembrane region" description="Helical" evidence="2">
    <location>
        <begin position="188"/>
        <end position="207"/>
    </location>
</feature>
<feature type="region of interest" description="Disordered" evidence="1">
    <location>
        <begin position="131"/>
        <end position="155"/>
    </location>
</feature>
<protein>
    <recommendedName>
        <fullName evidence="5">HMA domain-containing protein</fullName>
    </recommendedName>
</protein>
<organism evidence="3 4">
    <name type="scientific">candidate division CSSED10-310 bacterium</name>
    <dbReference type="NCBI Taxonomy" id="2855610"/>
    <lineage>
        <taxon>Bacteria</taxon>
        <taxon>Bacteria division CSSED10-310</taxon>
    </lineage>
</organism>
<comment type="caution">
    <text evidence="3">The sequence shown here is derived from an EMBL/GenBank/DDBJ whole genome shotgun (WGS) entry which is preliminary data.</text>
</comment>
<keyword evidence="2" id="KW-1133">Transmembrane helix</keyword>
<evidence type="ECO:0000313" key="3">
    <source>
        <dbReference type="EMBL" id="MFC1853882.1"/>
    </source>
</evidence>
<evidence type="ECO:0000256" key="1">
    <source>
        <dbReference type="SAM" id="MobiDB-lite"/>
    </source>
</evidence>
<dbReference type="EMBL" id="JBHPBY010000634">
    <property type="protein sequence ID" value="MFC1853882.1"/>
    <property type="molecule type" value="Genomic_DNA"/>
</dbReference>
<name>A0ABV6Z619_UNCC1</name>
<gene>
    <name evidence="3" type="ORF">ACFL27_27170</name>
</gene>
<evidence type="ECO:0000256" key="2">
    <source>
        <dbReference type="SAM" id="Phobius"/>
    </source>
</evidence>
<accession>A0ABV6Z619</accession>
<dbReference type="Proteomes" id="UP001594351">
    <property type="component" value="Unassembled WGS sequence"/>
</dbReference>
<feature type="region of interest" description="Disordered" evidence="1">
    <location>
        <begin position="79"/>
        <end position="98"/>
    </location>
</feature>
<sequence length="277" mass="30987">MDTNKDFQVIFKGELAPGRELTDVKASLQKILRIDRTRVDRLFSGKGVILRKELDETSAKKFKKHFEQSGALCHVVEKKPKPSPAPAFEPEPQQPEPKKMVCPQCGLEQALGSECIGCGIIVQKFRQRKTAEQEAHSGEGKPQKTDQESTPPDLKQLPSLEKLEKRFDTMWQQAAKKSGFEEQNKRQTFVFGGVLAISLLLLILLFWKIGFGFTLGSIFASLLISFVVAGIIVALFIRTQPLASLQAQTAEYFAQEMPRFFDKQADRVVALASFITG</sequence>
<reference evidence="3 4" key="1">
    <citation type="submission" date="2024-09" db="EMBL/GenBank/DDBJ databases">
        <title>Laminarin stimulates single cell rates of sulfate reduction while oxygen inhibits transcriptomic activity in coastal marine sediment.</title>
        <authorList>
            <person name="Lindsay M."/>
            <person name="Orcutt B."/>
            <person name="Emerson D."/>
            <person name="Stepanauskas R."/>
            <person name="D'Angelo T."/>
        </authorList>
    </citation>
    <scope>NUCLEOTIDE SEQUENCE [LARGE SCALE GENOMIC DNA]</scope>
    <source>
        <strain evidence="3">SAG AM-311-K15</strain>
    </source>
</reference>
<feature type="compositionally biased region" description="Basic and acidic residues" evidence="1">
    <location>
        <begin position="131"/>
        <end position="147"/>
    </location>
</feature>
<keyword evidence="2" id="KW-0472">Membrane</keyword>